<keyword evidence="2" id="KW-0472">Membrane</keyword>
<dbReference type="Pfam" id="PF00498">
    <property type="entry name" value="FHA"/>
    <property type="match status" value="1"/>
</dbReference>
<dbReference type="Pfam" id="PF19909">
    <property type="entry name" value="DUF6382"/>
    <property type="match status" value="1"/>
</dbReference>
<feature type="transmembrane region" description="Helical" evidence="2">
    <location>
        <begin position="257"/>
        <end position="276"/>
    </location>
</feature>
<organism evidence="4 5">
    <name type="scientific">Lacrimispora celerecrescens</name>
    <dbReference type="NCBI Taxonomy" id="29354"/>
    <lineage>
        <taxon>Bacteria</taxon>
        <taxon>Bacillati</taxon>
        <taxon>Bacillota</taxon>
        <taxon>Clostridia</taxon>
        <taxon>Lachnospirales</taxon>
        <taxon>Lachnospiraceae</taxon>
        <taxon>Lacrimispora</taxon>
    </lineage>
</organism>
<reference evidence="4 5" key="1">
    <citation type="submission" date="2014-07" db="EMBL/GenBank/DDBJ databases">
        <title>Draft genome of Clostridium celerecrescens 152B isolated from sediments associated with methane hydrate from Krishna Godavari basin.</title>
        <authorList>
            <person name="Honkalas V.S."/>
            <person name="Dabir A.P."/>
            <person name="Arora P."/>
            <person name="Dhakephalkar P.K."/>
        </authorList>
    </citation>
    <scope>NUCLEOTIDE SEQUENCE [LARGE SCALE GENOMIC DNA]</scope>
    <source>
        <strain evidence="4 5">152B</strain>
    </source>
</reference>
<comment type="caution">
    <text evidence="4">The sequence shown here is derived from an EMBL/GenBank/DDBJ whole genome shotgun (WGS) entry which is preliminary data.</text>
</comment>
<accession>A0A084JG41</accession>
<dbReference type="EMBL" id="JPME01000028">
    <property type="protein sequence ID" value="KEZ87925.1"/>
    <property type="molecule type" value="Genomic_DNA"/>
</dbReference>
<dbReference type="PANTHER" id="PTHR23308">
    <property type="entry name" value="NUCLEAR INHIBITOR OF PROTEIN PHOSPHATASE-1"/>
    <property type="match status" value="1"/>
</dbReference>
<dbReference type="SUPFAM" id="SSF49879">
    <property type="entry name" value="SMAD/FHA domain"/>
    <property type="match status" value="1"/>
</dbReference>
<dbReference type="PROSITE" id="PS50006">
    <property type="entry name" value="FHA_DOMAIN"/>
    <property type="match status" value="1"/>
</dbReference>
<feature type="transmembrane region" description="Helical" evidence="2">
    <location>
        <begin position="227"/>
        <end position="251"/>
    </location>
</feature>
<dbReference type="AlphaFoldDB" id="A0A084JG41"/>
<evidence type="ECO:0000256" key="2">
    <source>
        <dbReference type="SAM" id="Phobius"/>
    </source>
</evidence>
<dbReference type="InterPro" id="IPR045962">
    <property type="entry name" value="DUF6382"/>
</dbReference>
<feature type="region of interest" description="Disordered" evidence="1">
    <location>
        <begin position="178"/>
        <end position="208"/>
    </location>
</feature>
<keyword evidence="5" id="KW-1185">Reference proteome</keyword>
<dbReference type="InterPro" id="IPR008984">
    <property type="entry name" value="SMAD_FHA_dom_sf"/>
</dbReference>
<sequence>MKAAYRREMKQNYLIIEPEEAGYDSYEIHMMEANRIEGLLKFHVKQVDNRRFYYYEITSKQPLNRVLECHSLGTDELKKLIEDIGRTLGRLESFLLKEKQILLEPEYIYVEPEQFRVSLCLVPGRQVGFPEEMTGLLRYLLGKVNHQDKECVVMAYGLYQESLKENYGMEDLLDIAGKNRSSEEGRDESILQPERDNKPEENQSSHLSYSLNEEIEERNRLFEGKEIGAVFIIPILSMFGIATALWLIFGMEGIRKFWYGVPITGIFSAFAVFAVWSKESGRPKEISVKKEEGGRQPVERYDWQLTFEEEIEEKTPKHGTGDEEVFQTVLLNETTDDKTIRYLRSVGTDAEDIAITYVPYLIGKQEGMVDCVLTGESVSRIHARIDREGEEYRISDLNSTNGTSVNGRVLETNETVPLKKGDEIFIANFPFIFT</sequence>
<dbReference type="RefSeq" id="WP_038283965.1">
    <property type="nucleotide sequence ID" value="NZ_JPME01000028.1"/>
</dbReference>
<dbReference type="CDD" id="cd00060">
    <property type="entry name" value="FHA"/>
    <property type="match status" value="1"/>
</dbReference>
<keyword evidence="2" id="KW-1133">Transmembrane helix</keyword>
<dbReference type="InterPro" id="IPR050923">
    <property type="entry name" value="Cell_Proc_Reg/RNA_Proc"/>
</dbReference>
<name>A0A084JG41_9FIRM</name>
<dbReference type="Gene3D" id="2.60.200.20">
    <property type="match status" value="1"/>
</dbReference>
<evidence type="ECO:0000256" key="1">
    <source>
        <dbReference type="SAM" id="MobiDB-lite"/>
    </source>
</evidence>
<feature type="compositionally biased region" description="Basic and acidic residues" evidence="1">
    <location>
        <begin position="180"/>
        <end position="203"/>
    </location>
</feature>
<dbReference type="OrthoDB" id="9783862at2"/>
<feature type="domain" description="FHA" evidence="3">
    <location>
        <begin position="360"/>
        <end position="410"/>
    </location>
</feature>
<protein>
    <recommendedName>
        <fullName evidence="3">FHA domain-containing protein</fullName>
    </recommendedName>
</protein>
<dbReference type="InterPro" id="IPR000253">
    <property type="entry name" value="FHA_dom"/>
</dbReference>
<keyword evidence="2" id="KW-0812">Transmembrane</keyword>
<proteinExistence type="predicted"/>
<gene>
    <name evidence="4" type="ORF">IO98_19850</name>
</gene>
<dbReference type="SMART" id="SM00240">
    <property type="entry name" value="FHA"/>
    <property type="match status" value="1"/>
</dbReference>
<dbReference type="STRING" id="29354.IO98_19850"/>
<dbReference type="Proteomes" id="UP000028525">
    <property type="component" value="Unassembled WGS sequence"/>
</dbReference>
<evidence type="ECO:0000259" key="3">
    <source>
        <dbReference type="PROSITE" id="PS50006"/>
    </source>
</evidence>
<evidence type="ECO:0000313" key="4">
    <source>
        <dbReference type="EMBL" id="KEZ87925.1"/>
    </source>
</evidence>
<evidence type="ECO:0000313" key="5">
    <source>
        <dbReference type="Proteomes" id="UP000028525"/>
    </source>
</evidence>